<dbReference type="SMART" id="SM00052">
    <property type="entry name" value="EAL"/>
    <property type="match status" value="1"/>
</dbReference>
<dbReference type="PANTHER" id="PTHR33121">
    <property type="entry name" value="CYCLIC DI-GMP PHOSPHODIESTERASE PDEF"/>
    <property type="match status" value="1"/>
</dbReference>
<dbReference type="InterPro" id="IPR001633">
    <property type="entry name" value="EAL_dom"/>
</dbReference>
<dbReference type="InterPro" id="IPR043128">
    <property type="entry name" value="Rev_trsase/Diguanyl_cyclase"/>
</dbReference>
<dbReference type="InterPro" id="IPR035919">
    <property type="entry name" value="EAL_sf"/>
</dbReference>
<evidence type="ECO:0000313" key="3">
    <source>
        <dbReference type="EMBL" id="SDX04674.1"/>
    </source>
</evidence>
<dbReference type="SUPFAM" id="SSF55073">
    <property type="entry name" value="Nucleotide cyclase"/>
    <property type="match status" value="3"/>
</dbReference>
<dbReference type="SUPFAM" id="SSF55785">
    <property type="entry name" value="PYP-like sensor domain (PAS domain)"/>
    <property type="match status" value="1"/>
</dbReference>
<feature type="domain" description="EAL" evidence="1">
    <location>
        <begin position="179"/>
        <end position="431"/>
    </location>
</feature>
<organism evidence="3 4">
    <name type="scientific">Acidaminococcus fermentans</name>
    <dbReference type="NCBI Taxonomy" id="905"/>
    <lineage>
        <taxon>Bacteria</taxon>
        <taxon>Bacillati</taxon>
        <taxon>Bacillota</taxon>
        <taxon>Negativicutes</taxon>
        <taxon>Acidaminococcales</taxon>
        <taxon>Acidaminococcaceae</taxon>
        <taxon>Acidaminococcus</taxon>
    </lineage>
</organism>
<dbReference type="CDD" id="cd01949">
    <property type="entry name" value="GGDEF"/>
    <property type="match status" value="1"/>
</dbReference>
<evidence type="ECO:0000313" key="4">
    <source>
        <dbReference type="Proteomes" id="UP000182379"/>
    </source>
</evidence>
<protein>
    <submittedName>
        <fullName evidence="3">Diguanylate cyclase (GGDEF) domain-containing protein</fullName>
    </submittedName>
</protein>
<dbReference type="PANTHER" id="PTHR33121:SF70">
    <property type="entry name" value="SIGNALING PROTEIN YKOW"/>
    <property type="match status" value="1"/>
</dbReference>
<dbReference type="InterPro" id="IPR050706">
    <property type="entry name" value="Cyclic-di-GMP_PDE-like"/>
</dbReference>
<dbReference type="NCBIfam" id="TIGR00254">
    <property type="entry name" value="GGDEF"/>
    <property type="match status" value="1"/>
</dbReference>
<sequence length="1451" mass="165641">MTETTHTIRNESEPLHLALPSMRAFYQSAREQLEQEWAAGQELKSCPVFFNITNFRLYNASCGIEEGDHCLQQIAEILRKNFPGRLLTHLGADHFAVLAATSDVTERIESSCHDLRSLITNPNIELKAGIRYLNKPLSNEALTLAFDNDAALACKSISKDATRHYAVYTKEMGRIHQLQNYVRENLDKALASHHIKVYCQPIVRSLNGKVCSCEALARWDSPEYGLLSPALFIPTLEEARLIDRLDRYVVEQMARRLHSQLKQGQPVLPISINFSRLDFQLMDPVRLLEDTLTRYQLPRNLLYPEVTENALVLQDDSIRQGLCRFRKAGFKVWLDDFGSGYSSLNVLKDYHFHTLKLDMAFLHPFTKESRTILTAIVRMAKELGVHTLAEGVETREQAQFLRDIGCEKLQGYYFGRPLPAAECRPYCRDRNLSFETLPEAVLLDKAGLIDVSQSSPVAIVYDDSQTLQFLQANAGYLQALQSMGTRNVSDSNQFLSSLDFPMHQKFRRFADRARKSGQQETMTYVDNGQYMRVNLRTVAQVGHHCIHRAELYNISLDEEARDRQSRHFDTLLRNIILTYEGVWYLDLEHKVLEIIVPLTADQQTGTVNGDIDGTFRHFTDYFVHPRDRQRFLAFVDRNRFHQRAAASQCSVVREPFRILRSNGNFEWLIITGLALPKSPKGDILFYITKLPVAHNKAMRPILLEMLQSNGITTKSFDTDRNDPSSTLWQTFLRYSREKVVWKDHSHRIMGASRAFSQWVGIPQKDLLGKTVEDLGICVNRQETYEADEEVLRIGHCLTNRVFHFVISHMPHRVQVDRFPLYQNDRITGIALCFHDLDEEENRPLEDMHAAVTDEETGLLNYRGMVMAGLRYADTFRLYGDDYTATLIDVPEFDAIGLTYGQEFRRHLLQKVTGILTQYLPSTITISHIGSCCFLLFQKSTQIAQLREAHVQMANAIHEIQQVDGFPCTLYMHYAIVRGSEARSLDSLLQLLIKRMRESEEGQYGQALYTGDRFIFDREAFDSTDLSVVVSDPDTHDLLYCNPAMRKRSGIPLDAPLNGLKCYEQMAGLSAPCPDCCEPRLRCGRFISRVFHNPVAGADFLLRDTLIPWHGKNCHFSICLNLDDYLVKDTQFSHMLSVETSVNDAIRLGMYETDPVHGIRQMMSRIGRQLGADRILLAEETGDTVTLTYVWEADGIIPLGKDFQPIPRRELRPVFDQFSKNSTFSIPDMTAYWKANPDLSPHVPGLKRVALARLMLDGQPYGFIDAINPAEDKFHLAEELLSSLTRFFAILLRNRDLMQRLDRLSKSDQLTGLLNRRGFKDCLAALPENRQYAFVFGDLNGLKKANDTEGHEAGDQLIVAAADVFRHVGQTDFIFRMGGDEFLMIQEIRHPEDANALVNKLEAHFQTAGISIALGCTTAASPIDDIDTVLTRADALMYRQKSRQRHRKFPKE</sequence>
<feature type="domain" description="GGDEF" evidence="2">
    <location>
        <begin position="43"/>
        <end position="167"/>
    </location>
</feature>
<dbReference type="InterPro" id="IPR029787">
    <property type="entry name" value="Nucleotide_cyclase"/>
</dbReference>
<proteinExistence type="predicted"/>
<accession>A0A1H2YJ67</accession>
<dbReference type="SMART" id="SM00267">
    <property type="entry name" value="GGDEF"/>
    <property type="match status" value="1"/>
</dbReference>
<dbReference type="PROSITE" id="PS50883">
    <property type="entry name" value="EAL"/>
    <property type="match status" value="1"/>
</dbReference>
<reference evidence="3 4" key="1">
    <citation type="submission" date="2016-10" db="EMBL/GenBank/DDBJ databases">
        <authorList>
            <person name="Varghese N."/>
            <person name="Submissions S."/>
        </authorList>
    </citation>
    <scope>NUCLEOTIDE SEQUENCE [LARGE SCALE GENOMIC DNA]</scope>
    <source>
        <strain evidence="3 4">WCC6</strain>
    </source>
</reference>
<dbReference type="PROSITE" id="PS50887">
    <property type="entry name" value="GGDEF"/>
    <property type="match status" value="2"/>
</dbReference>
<dbReference type="InterPro" id="IPR035965">
    <property type="entry name" value="PAS-like_dom_sf"/>
</dbReference>
<dbReference type="SMART" id="SM00091">
    <property type="entry name" value="PAS"/>
    <property type="match status" value="2"/>
</dbReference>
<dbReference type="InterPro" id="IPR000014">
    <property type="entry name" value="PAS"/>
</dbReference>
<dbReference type="SUPFAM" id="SSF55781">
    <property type="entry name" value="GAF domain-like"/>
    <property type="match status" value="1"/>
</dbReference>
<dbReference type="CDD" id="cd01948">
    <property type="entry name" value="EAL"/>
    <property type="match status" value="1"/>
</dbReference>
<dbReference type="GO" id="GO:0071111">
    <property type="term" value="F:cyclic-guanylate-specific phosphodiesterase activity"/>
    <property type="evidence" value="ECO:0007669"/>
    <property type="project" value="InterPro"/>
</dbReference>
<dbReference type="Pfam" id="PF00563">
    <property type="entry name" value="EAL"/>
    <property type="match status" value="1"/>
</dbReference>
<dbReference type="SUPFAM" id="SSF141868">
    <property type="entry name" value="EAL domain-like"/>
    <property type="match status" value="1"/>
</dbReference>
<dbReference type="InterPro" id="IPR000160">
    <property type="entry name" value="GGDEF_dom"/>
</dbReference>
<feature type="domain" description="GGDEF" evidence="2">
    <location>
        <begin position="1329"/>
        <end position="1451"/>
    </location>
</feature>
<evidence type="ECO:0000259" key="1">
    <source>
        <dbReference type="PROSITE" id="PS50883"/>
    </source>
</evidence>
<gene>
    <name evidence="3" type="ORF">SAMN05216495_11148</name>
</gene>
<comment type="caution">
    <text evidence="3">The sequence shown here is derived from an EMBL/GenBank/DDBJ whole genome shotgun (WGS) entry which is preliminary data.</text>
</comment>
<dbReference type="Gene3D" id="3.30.450.20">
    <property type="entry name" value="PAS domain"/>
    <property type="match status" value="1"/>
</dbReference>
<dbReference type="Gene3D" id="3.20.20.450">
    <property type="entry name" value="EAL domain"/>
    <property type="match status" value="1"/>
</dbReference>
<evidence type="ECO:0000259" key="2">
    <source>
        <dbReference type="PROSITE" id="PS50887"/>
    </source>
</evidence>
<name>A0A1H2YJ67_ACIFE</name>
<dbReference type="Gene3D" id="3.30.70.270">
    <property type="match status" value="3"/>
</dbReference>
<dbReference type="Pfam" id="PF00990">
    <property type="entry name" value="GGDEF"/>
    <property type="match status" value="2"/>
</dbReference>
<dbReference type="EMBL" id="FNOP01000011">
    <property type="protein sequence ID" value="SDX04674.1"/>
    <property type="molecule type" value="Genomic_DNA"/>
</dbReference>
<dbReference type="RefSeq" id="WP_074706730.1">
    <property type="nucleotide sequence ID" value="NZ_FNOP01000011.1"/>
</dbReference>
<dbReference type="Proteomes" id="UP000182379">
    <property type="component" value="Unassembled WGS sequence"/>
</dbReference>